<evidence type="ECO:0000313" key="2">
    <source>
        <dbReference type="EMBL" id="RAN34389.1"/>
    </source>
</evidence>
<dbReference type="Proteomes" id="UP000249123">
    <property type="component" value="Unassembled WGS sequence"/>
</dbReference>
<dbReference type="OrthoDB" id="3034420at2"/>
<evidence type="ECO:0000313" key="3">
    <source>
        <dbReference type="Proteomes" id="UP000249123"/>
    </source>
</evidence>
<dbReference type="PROSITE" id="PS50943">
    <property type="entry name" value="HTH_CROC1"/>
    <property type="match status" value="1"/>
</dbReference>
<name>A0A062U6G2_9PROT</name>
<dbReference type="SMART" id="SM00530">
    <property type="entry name" value="HTH_XRE"/>
    <property type="match status" value="1"/>
</dbReference>
<feature type="region of interest" description="Disordered" evidence="1">
    <location>
        <begin position="87"/>
        <end position="117"/>
    </location>
</feature>
<dbReference type="SUPFAM" id="SSF47413">
    <property type="entry name" value="lambda repressor-like DNA-binding domains"/>
    <property type="match status" value="1"/>
</dbReference>
<feature type="compositionally biased region" description="Acidic residues" evidence="1">
    <location>
        <begin position="105"/>
        <end position="117"/>
    </location>
</feature>
<sequence length="117" mass="13342">MATYMKEGVASSIEIERELCERVDQIRLARNVTQKQLAEQTGLSKRTIERFAKGEGTSLDTFIRILQALNIAQNLFAILPDPSVRPVERIERGGQERQRARPDVSPDDEGEWEWGDD</sequence>
<evidence type="ECO:0000256" key="1">
    <source>
        <dbReference type="SAM" id="MobiDB-lite"/>
    </source>
</evidence>
<dbReference type="GO" id="GO:0003677">
    <property type="term" value="F:DNA binding"/>
    <property type="evidence" value="ECO:0007669"/>
    <property type="project" value="InterPro"/>
</dbReference>
<reference evidence="2 3" key="1">
    <citation type="submission" date="2013-04" db="EMBL/GenBank/DDBJ databases">
        <title>Hyphomonas sp. T24B3 Genome Sequencing.</title>
        <authorList>
            <person name="Lai Q."/>
            <person name="Shao Z."/>
        </authorList>
    </citation>
    <scope>NUCLEOTIDE SEQUENCE [LARGE SCALE GENOMIC DNA]</scope>
    <source>
        <strain evidence="2 3">T24B3</strain>
    </source>
</reference>
<dbReference type="Pfam" id="PF01381">
    <property type="entry name" value="HTH_3"/>
    <property type="match status" value="1"/>
</dbReference>
<dbReference type="CDD" id="cd00093">
    <property type="entry name" value="HTH_XRE"/>
    <property type="match status" value="1"/>
</dbReference>
<comment type="caution">
    <text evidence="2">The sequence shown here is derived from an EMBL/GenBank/DDBJ whole genome shotgun (WGS) entry which is preliminary data.</text>
</comment>
<dbReference type="RefSeq" id="WP_034825545.1">
    <property type="nucleotide sequence ID" value="NZ_AWFA01000012.1"/>
</dbReference>
<proteinExistence type="predicted"/>
<accession>A0A062U6G2</accession>
<dbReference type="AlphaFoldDB" id="A0A062U6G2"/>
<feature type="compositionally biased region" description="Basic and acidic residues" evidence="1">
    <location>
        <begin position="87"/>
        <end position="104"/>
    </location>
</feature>
<dbReference type="Gene3D" id="1.10.260.40">
    <property type="entry name" value="lambda repressor-like DNA-binding domains"/>
    <property type="match status" value="1"/>
</dbReference>
<protein>
    <submittedName>
        <fullName evidence="2">Uncharacterized protein</fullName>
    </submittedName>
</protein>
<gene>
    <name evidence="2" type="ORF">HY3_01930</name>
</gene>
<organism evidence="2 3">
    <name type="scientific">Hyphomonas pacifica</name>
    <dbReference type="NCBI Taxonomy" id="1280941"/>
    <lineage>
        <taxon>Bacteria</taxon>
        <taxon>Pseudomonadati</taxon>
        <taxon>Pseudomonadota</taxon>
        <taxon>Alphaproteobacteria</taxon>
        <taxon>Hyphomonadales</taxon>
        <taxon>Hyphomonadaceae</taxon>
        <taxon>Hyphomonas</taxon>
    </lineage>
</organism>
<keyword evidence="3" id="KW-1185">Reference proteome</keyword>
<dbReference type="eggNOG" id="COG1426">
    <property type="taxonomic scope" value="Bacteria"/>
</dbReference>
<dbReference type="InterPro" id="IPR001387">
    <property type="entry name" value="Cro/C1-type_HTH"/>
</dbReference>
<dbReference type="STRING" id="1280941.HY2_01845"/>
<dbReference type="InterPro" id="IPR010982">
    <property type="entry name" value="Lambda_DNA-bd_dom_sf"/>
</dbReference>
<dbReference type="EMBL" id="AWFB01000012">
    <property type="protein sequence ID" value="RAN34389.1"/>
    <property type="molecule type" value="Genomic_DNA"/>
</dbReference>